<dbReference type="InterPro" id="IPR009081">
    <property type="entry name" value="PP-bd_ACP"/>
</dbReference>
<dbReference type="PROSITE" id="PS50075">
    <property type="entry name" value="CARRIER"/>
    <property type="match status" value="1"/>
</dbReference>
<dbReference type="Proteomes" id="UP001158986">
    <property type="component" value="Unassembled WGS sequence"/>
</dbReference>
<dbReference type="InterPro" id="IPR011047">
    <property type="entry name" value="Quinoprotein_ADH-like_sf"/>
</dbReference>
<protein>
    <recommendedName>
        <fullName evidence="1">Carrier domain-containing protein</fullName>
    </recommendedName>
</protein>
<dbReference type="InterPro" id="IPR018391">
    <property type="entry name" value="PQQ_b-propeller_rpt"/>
</dbReference>
<dbReference type="EMBL" id="CAKLCB010000377">
    <property type="protein sequence ID" value="CAH0521310.1"/>
    <property type="molecule type" value="Genomic_DNA"/>
</dbReference>
<keyword evidence="3" id="KW-1185">Reference proteome</keyword>
<dbReference type="InterPro" id="IPR045851">
    <property type="entry name" value="AMP-bd_C_sf"/>
</dbReference>
<name>A0ABN8D7H5_9STRA</name>
<evidence type="ECO:0000259" key="1">
    <source>
        <dbReference type="PROSITE" id="PS50075"/>
    </source>
</evidence>
<dbReference type="PANTHER" id="PTHR44394">
    <property type="entry name" value="BETA-ALANINE-ACTIVATING ENZYME"/>
    <property type="match status" value="1"/>
</dbReference>
<proteinExistence type="predicted"/>
<reference evidence="2 3" key="1">
    <citation type="submission" date="2021-11" db="EMBL/GenBank/DDBJ databases">
        <authorList>
            <person name="Islam A."/>
            <person name="Islam S."/>
            <person name="Flora M.S."/>
            <person name="Rahman M."/>
            <person name="Ziaur R.M."/>
            <person name="Epstein J.H."/>
            <person name="Hassan M."/>
            <person name="Klassen M."/>
            <person name="Woodard K."/>
            <person name="Webb A."/>
            <person name="Webby R.J."/>
            <person name="El Zowalaty M.E."/>
        </authorList>
    </citation>
    <scope>NUCLEOTIDE SEQUENCE [LARGE SCALE GENOMIC DNA]</scope>
    <source>
        <strain evidence="2">Pbs1</strain>
    </source>
</reference>
<dbReference type="SMART" id="SM00564">
    <property type="entry name" value="PQQ"/>
    <property type="match status" value="5"/>
</dbReference>
<dbReference type="Pfam" id="PF13570">
    <property type="entry name" value="Beta-prop_ACSF4"/>
    <property type="match status" value="1"/>
</dbReference>
<sequence>MQLCQCLDEVRIEYAESEAVALIQRGKEKTTKDVRDKVEISYAQMYRWQQKLRDILCQESGENEWLIAINLMPFSIEETAMMLLVAEQRHWTYVAVDMQLSIARQLYLLQRAGVRHLVTTVNSGLVKALVGDEDRKVEKNIKSWTIDSKTSPFVAVQVVAFPSNYFEAEVSLTWQRLRDCQEFVAPLYVLFTSGTTDKAKRVLGTRKGAWTRLTWMWKTYPFSSYDVGKRTSERVLRATKLSFVDSVWEIIGAFLQRVPLVHMQSPRHQVGSNIHSCTTSVVLDNSQRFLEIICSETVTRFTAVPSVLEVLLLQTTEIHRRSYLAGLRYVLSSGESLSLHVLQQLTASLPEVTVLNLYGKDNSANSIYSSSLLIVVFIGSTEVSGDITCMELKAPFSTVQMADWQEYGVPIASLDQFGVIGGSKTSLVLVPEGLDESALCSSNESTTVIWPKKSIREVNVFTEIDEKRTMGVLYVSGPLLTCGYLGDNLDNVFAGSYSLSDHQNESNRKRIVQPSRWFCTGDTCSAARGRLYFCGRIDNAVKIHGQRVYMEAVERAVACALKETTRDLQFNDRGQVCAFTFAKAVTKPALLKTCIVACIVCDDMSNPAIARYSPTKAFNAWMGENYGTSHIPHEMLMLSTKAVPRLAHGKIDRRALETFVKHFISDCNVVLPRPRIDSKPASTPNNLVARLLNEILDISPSNDVFDDNLHRTFRDLGGNSLLATLFVHELRIELDELSFTSRDLLEMTVEDIMSRCAVSFLAQEHSRKMKKGKSLMKSVKPSSIFNTVTTGASGIADDLKRQKKTHHATSEDNVGSYHRSSSQQSRLMFVSRCNHSSASVNGLYLPTCYTSLLSSAKETVLASSSCLSWELRSLWQVNLDKCIDASPTVVQHRDHKGSVCSTWAIIGSHSAQLVCVDVMKAGQEIWRVTLDDRIEACAAISVKHEVVYVGTYAGTLFALSLQSGLIRWKFHAKGIIKATALVMDDQRLVVGGAYDNMLYGLDTLTGTQRWVIDLHGSIFATPLCCAWSGQLFSATTNGIIVALLSSSNFACVEEQWKLKLSAPVFAGLNADHTSKMLIVGCADGQLYGASMDTGSIQWKVSTEKPIFSSPCIYQPGSIVFGSHDGMLRKADCHSGKLAWTTNLYSAIFASPTVVRLRLPTRRIKLSERNDDDRLICCVTTTAGGMYFCDESTGSIVYQTCESTGKAMSKVTSEQCKADLGPLFSSPVMIDNYCLLGTRTNHFYGFELVCNNSAATAASLDDR</sequence>
<dbReference type="InterPro" id="IPR002372">
    <property type="entry name" value="PQQ_rpt_dom"/>
</dbReference>
<evidence type="ECO:0000313" key="2">
    <source>
        <dbReference type="EMBL" id="CAH0521310.1"/>
    </source>
</evidence>
<dbReference type="SUPFAM" id="SSF50998">
    <property type="entry name" value="Quinoprotein alcohol dehydrogenase-like"/>
    <property type="match status" value="1"/>
</dbReference>
<dbReference type="Pfam" id="PF00501">
    <property type="entry name" value="AMP-binding"/>
    <property type="match status" value="1"/>
</dbReference>
<dbReference type="Pfam" id="PF00550">
    <property type="entry name" value="PP-binding"/>
    <property type="match status" value="1"/>
</dbReference>
<dbReference type="SUPFAM" id="SSF56801">
    <property type="entry name" value="Acetyl-CoA synthetase-like"/>
    <property type="match status" value="1"/>
</dbReference>
<dbReference type="PANTHER" id="PTHR44394:SF1">
    <property type="entry name" value="BETA-ALANINE-ACTIVATING ENZYME"/>
    <property type="match status" value="1"/>
</dbReference>
<organism evidence="2 3">
    <name type="scientific">Peronospora belbahrii</name>
    <dbReference type="NCBI Taxonomy" id="622444"/>
    <lineage>
        <taxon>Eukaryota</taxon>
        <taxon>Sar</taxon>
        <taxon>Stramenopiles</taxon>
        <taxon>Oomycota</taxon>
        <taxon>Peronosporomycetes</taxon>
        <taxon>Peronosporales</taxon>
        <taxon>Peronosporaceae</taxon>
        <taxon>Peronospora</taxon>
    </lineage>
</organism>
<evidence type="ECO:0000313" key="3">
    <source>
        <dbReference type="Proteomes" id="UP001158986"/>
    </source>
</evidence>
<dbReference type="InterPro" id="IPR042099">
    <property type="entry name" value="ANL_N_sf"/>
</dbReference>
<feature type="domain" description="Carrier" evidence="1">
    <location>
        <begin position="682"/>
        <end position="766"/>
    </location>
</feature>
<dbReference type="Gene3D" id="3.40.50.12780">
    <property type="entry name" value="N-terminal domain of ligase-like"/>
    <property type="match status" value="1"/>
</dbReference>
<dbReference type="Gene3D" id="3.30.300.30">
    <property type="match status" value="1"/>
</dbReference>
<dbReference type="InterPro" id="IPR052091">
    <property type="entry name" value="Beta-ala_Activ/Resist"/>
</dbReference>
<dbReference type="InterPro" id="IPR000873">
    <property type="entry name" value="AMP-dep_synth/lig_dom"/>
</dbReference>
<dbReference type="InterPro" id="IPR015943">
    <property type="entry name" value="WD40/YVTN_repeat-like_dom_sf"/>
</dbReference>
<gene>
    <name evidence="2" type="ORF">PBS001_LOCUS7769</name>
</gene>
<dbReference type="Gene3D" id="2.130.10.10">
    <property type="entry name" value="YVTN repeat-like/Quinoprotein amine dehydrogenase"/>
    <property type="match status" value="2"/>
</dbReference>
<accession>A0ABN8D7H5</accession>
<dbReference type="PROSITE" id="PS50231">
    <property type="entry name" value="RICIN_B_LECTIN"/>
    <property type="match status" value="1"/>
</dbReference>
<comment type="caution">
    <text evidence="2">The sequence shown here is derived from an EMBL/GenBank/DDBJ whole genome shotgun (WGS) entry which is preliminary data.</text>
</comment>